<keyword evidence="1" id="KW-0812">Transmembrane</keyword>
<protein>
    <submittedName>
        <fullName evidence="2">Uncharacterized protein</fullName>
    </submittedName>
</protein>
<feature type="transmembrane region" description="Helical" evidence="1">
    <location>
        <begin position="43"/>
        <end position="67"/>
    </location>
</feature>
<feature type="transmembrane region" description="Helical" evidence="1">
    <location>
        <begin position="12"/>
        <end position="31"/>
    </location>
</feature>
<comment type="caution">
    <text evidence="2">The sequence shown here is derived from an EMBL/GenBank/DDBJ whole genome shotgun (WGS) entry which is preliminary data.</text>
</comment>
<evidence type="ECO:0000256" key="1">
    <source>
        <dbReference type="SAM" id="Phobius"/>
    </source>
</evidence>
<keyword evidence="1" id="KW-0472">Membrane</keyword>
<evidence type="ECO:0000313" key="3">
    <source>
        <dbReference type="Proteomes" id="UP000274822"/>
    </source>
</evidence>
<reference evidence="2 3" key="1">
    <citation type="journal article" date="2018" name="New Phytol.">
        <title>Phylogenomics of Endogonaceae and evolution of mycorrhizas within Mucoromycota.</title>
        <authorList>
            <person name="Chang Y."/>
            <person name="Desiro A."/>
            <person name="Na H."/>
            <person name="Sandor L."/>
            <person name="Lipzen A."/>
            <person name="Clum A."/>
            <person name="Barry K."/>
            <person name="Grigoriev I.V."/>
            <person name="Martin F.M."/>
            <person name="Stajich J.E."/>
            <person name="Smith M.E."/>
            <person name="Bonito G."/>
            <person name="Spatafora J.W."/>
        </authorList>
    </citation>
    <scope>NUCLEOTIDE SEQUENCE [LARGE SCALE GENOMIC DNA]</scope>
    <source>
        <strain evidence="2 3">AD002</strain>
    </source>
</reference>
<evidence type="ECO:0000313" key="2">
    <source>
        <dbReference type="EMBL" id="RUS31490.1"/>
    </source>
</evidence>
<keyword evidence="1" id="KW-1133">Transmembrane helix</keyword>
<name>A0A433QNY8_9FUNG</name>
<dbReference type="Proteomes" id="UP000274822">
    <property type="component" value="Unassembled WGS sequence"/>
</dbReference>
<organism evidence="2 3">
    <name type="scientific">Jimgerdemannia flammicorona</name>
    <dbReference type="NCBI Taxonomy" id="994334"/>
    <lineage>
        <taxon>Eukaryota</taxon>
        <taxon>Fungi</taxon>
        <taxon>Fungi incertae sedis</taxon>
        <taxon>Mucoromycota</taxon>
        <taxon>Mucoromycotina</taxon>
        <taxon>Endogonomycetes</taxon>
        <taxon>Endogonales</taxon>
        <taxon>Endogonaceae</taxon>
        <taxon>Jimgerdemannia</taxon>
    </lineage>
</organism>
<keyword evidence="3" id="KW-1185">Reference proteome</keyword>
<dbReference type="AlphaFoldDB" id="A0A433QNY8"/>
<accession>A0A433QNY8</accession>
<gene>
    <name evidence="2" type="ORF">BC938DRAFT_477712</name>
</gene>
<dbReference type="EMBL" id="RBNJ01002901">
    <property type="protein sequence ID" value="RUS31490.1"/>
    <property type="molecule type" value="Genomic_DNA"/>
</dbReference>
<proteinExistence type="predicted"/>
<sequence>MKFAIYNEAHSMAVCYLVVAPCYGARCLLPYDSNTVEYQNNMLSISVSITTALTITAIAHSSIAIGVDKFIVKLKRTFRSASTQSSDTSRDL</sequence>